<organism evidence="1 2">
    <name type="scientific">Linum trigynum</name>
    <dbReference type="NCBI Taxonomy" id="586398"/>
    <lineage>
        <taxon>Eukaryota</taxon>
        <taxon>Viridiplantae</taxon>
        <taxon>Streptophyta</taxon>
        <taxon>Embryophyta</taxon>
        <taxon>Tracheophyta</taxon>
        <taxon>Spermatophyta</taxon>
        <taxon>Magnoliopsida</taxon>
        <taxon>eudicotyledons</taxon>
        <taxon>Gunneridae</taxon>
        <taxon>Pentapetalae</taxon>
        <taxon>rosids</taxon>
        <taxon>fabids</taxon>
        <taxon>Malpighiales</taxon>
        <taxon>Linaceae</taxon>
        <taxon>Linum</taxon>
    </lineage>
</organism>
<dbReference type="Proteomes" id="UP001497516">
    <property type="component" value="Chromosome 8"/>
</dbReference>
<proteinExistence type="predicted"/>
<evidence type="ECO:0000313" key="1">
    <source>
        <dbReference type="EMBL" id="CAL1407510.1"/>
    </source>
</evidence>
<sequence>MGKRLCRVRMTTRGETVVASAVLEENDSGKTTESGLYWMVSLGGGRRRPIGLMQTTDFGSIEEGDMILFCL</sequence>
<gene>
    <name evidence="1" type="ORF">LTRI10_LOCUS47171</name>
</gene>
<accession>A0AAV2GDF1</accession>
<dbReference type="AlphaFoldDB" id="A0AAV2GDF1"/>
<protein>
    <submittedName>
        <fullName evidence="1">Uncharacterized protein</fullName>
    </submittedName>
</protein>
<evidence type="ECO:0000313" key="2">
    <source>
        <dbReference type="Proteomes" id="UP001497516"/>
    </source>
</evidence>
<dbReference type="EMBL" id="OZ034821">
    <property type="protein sequence ID" value="CAL1407510.1"/>
    <property type="molecule type" value="Genomic_DNA"/>
</dbReference>
<reference evidence="1 2" key="1">
    <citation type="submission" date="2024-04" db="EMBL/GenBank/DDBJ databases">
        <authorList>
            <person name="Fracassetti M."/>
        </authorList>
    </citation>
    <scope>NUCLEOTIDE SEQUENCE [LARGE SCALE GENOMIC DNA]</scope>
</reference>
<keyword evidence="2" id="KW-1185">Reference proteome</keyword>
<name>A0AAV2GDF1_9ROSI</name>